<evidence type="ECO:0000256" key="2">
    <source>
        <dbReference type="ARBA" id="ARBA00022630"/>
    </source>
</evidence>
<dbReference type="InterPro" id="IPR036188">
    <property type="entry name" value="FAD/NAD-bd_sf"/>
</dbReference>
<evidence type="ECO:0000256" key="3">
    <source>
        <dbReference type="ARBA" id="ARBA00022827"/>
    </source>
</evidence>
<keyword evidence="2" id="KW-0285">Flavoprotein</keyword>
<dbReference type="Pfam" id="PF01494">
    <property type="entry name" value="FAD_binding_3"/>
    <property type="match status" value="1"/>
</dbReference>
<dbReference type="PRINTS" id="PR00420">
    <property type="entry name" value="RNGMNOXGNASE"/>
</dbReference>
<sequence>MLPGKSSVVIVGGGPCGLMLANELGRRGITAVLVDEKPSTAFNPQANATQARSMEHFRRHGFADEIRSLGLPPDFPTDIAYYTRYAEHELGRFRLPSAQEAKAKVNTLSGSWSAAELPHRVSQKFVEAVLRKHAEALPGISVNYGWRMTDYRDLGNSVEVDVVHVTDGTRQTLTADYLVGADGPRSKVREKLGFRYTGETGVVRDFMGGRMYAIYARAPEFYRAVPHAPAWMNVCFNPERRAFMASVDGKGEFAFHTQLKAHEDEKEITDEDACRMFQAAVGAPVPVEILSRGSWTAGHALVADHFQAGRVFLGGDAVHLFTPTGGLGYNTAVEDAVNLGWKLAAVLKGIASADLLVSYEAERRPLAVRNTSFAKTFADSLGLYAPVPEIEDDTEAGAKARREAGAYLEAHGRAEFNIPGVTFGGRYDGSPAIVSDGSLPPPDAANEYIPSACPGGRPPHLWLADGSSLFDTFGFEWTLLCFAGQEGGAPMEQEAKRRGIDLKMVHLPVPEARRLYEADFALIRPDQIVAWRGNSCIEAGEILGRILGNPAAWEVDMHRCATRTLQTPCQPLSTRST</sequence>
<dbReference type="GO" id="GO:0016709">
    <property type="term" value="F:oxidoreductase activity, acting on paired donors, with incorporation or reduction of molecular oxygen, NAD(P)H as one donor, and incorporation of one atom of oxygen"/>
    <property type="evidence" value="ECO:0007669"/>
    <property type="project" value="UniProtKB-ARBA"/>
</dbReference>
<evidence type="ECO:0000259" key="4">
    <source>
        <dbReference type="Pfam" id="PF01494"/>
    </source>
</evidence>
<dbReference type="InterPro" id="IPR050641">
    <property type="entry name" value="RIFMO-like"/>
</dbReference>
<dbReference type="PANTHER" id="PTHR43004:SF19">
    <property type="entry name" value="BINDING MONOOXYGENASE, PUTATIVE (JCVI)-RELATED"/>
    <property type="match status" value="1"/>
</dbReference>
<dbReference type="EMBL" id="QYUN01000002">
    <property type="protein sequence ID" value="RJG07220.1"/>
    <property type="molecule type" value="Genomic_DNA"/>
</dbReference>
<dbReference type="RefSeq" id="WP_119740482.1">
    <property type="nucleotide sequence ID" value="NZ_QYUN01000002.1"/>
</dbReference>
<evidence type="ECO:0000256" key="1">
    <source>
        <dbReference type="ARBA" id="ARBA00001974"/>
    </source>
</evidence>
<proteinExistence type="predicted"/>
<dbReference type="Gene3D" id="3.30.9.10">
    <property type="entry name" value="D-Amino Acid Oxidase, subunit A, domain 2"/>
    <property type="match status" value="1"/>
</dbReference>
<dbReference type="AlphaFoldDB" id="A0A418X444"/>
<dbReference type="Pfam" id="PF21274">
    <property type="entry name" value="Rng_hyd_C"/>
    <property type="match status" value="1"/>
</dbReference>
<dbReference type="Gene3D" id="3.40.30.120">
    <property type="match status" value="1"/>
</dbReference>
<protein>
    <recommendedName>
        <fullName evidence="4">FAD-binding domain-containing protein</fullName>
    </recommendedName>
</protein>
<dbReference type="NCBIfam" id="NF004780">
    <property type="entry name" value="PRK06126.1"/>
    <property type="match status" value="1"/>
</dbReference>
<organism evidence="5 6">
    <name type="scientific">Noviherbaspirillum cavernae</name>
    <dbReference type="NCBI Taxonomy" id="2320862"/>
    <lineage>
        <taxon>Bacteria</taxon>
        <taxon>Pseudomonadati</taxon>
        <taxon>Pseudomonadota</taxon>
        <taxon>Betaproteobacteria</taxon>
        <taxon>Burkholderiales</taxon>
        <taxon>Oxalobacteraceae</taxon>
        <taxon>Noviherbaspirillum</taxon>
    </lineage>
</organism>
<dbReference type="OrthoDB" id="3443359at2"/>
<comment type="caution">
    <text evidence="5">The sequence shown here is derived from an EMBL/GenBank/DDBJ whole genome shotgun (WGS) entry which is preliminary data.</text>
</comment>
<dbReference type="Gene3D" id="3.50.50.60">
    <property type="entry name" value="FAD/NAD(P)-binding domain"/>
    <property type="match status" value="1"/>
</dbReference>
<feature type="domain" description="FAD-binding" evidence="4">
    <location>
        <begin position="6"/>
        <end position="373"/>
    </location>
</feature>
<dbReference type="SUPFAM" id="SSF51905">
    <property type="entry name" value="FAD/NAD(P)-binding domain"/>
    <property type="match status" value="1"/>
</dbReference>
<keyword evidence="3" id="KW-0274">FAD</keyword>
<reference evidence="5 6" key="1">
    <citation type="submission" date="2018-09" db="EMBL/GenBank/DDBJ databases">
        <authorList>
            <person name="Zhu H."/>
        </authorList>
    </citation>
    <scope>NUCLEOTIDE SEQUENCE [LARGE SCALE GENOMIC DNA]</scope>
    <source>
        <strain evidence="5 6">K2R10-39</strain>
    </source>
</reference>
<dbReference type="GO" id="GO:0071949">
    <property type="term" value="F:FAD binding"/>
    <property type="evidence" value="ECO:0007669"/>
    <property type="project" value="InterPro"/>
</dbReference>
<comment type="cofactor">
    <cofactor evidence="1">
        <name>FAD</name>
        <dbReference type="ChEBI" id="CHEBI:57692"/>
    </cofactor>
</comment>
<dbReference type="InterPro" id="IPR002938">
    <property type="entry name" value="FAD-bd"/>
</dbReference>
<evidence type="ECO:0000313" key="6">
    <source>
        <dbReference type="Proteomes" id="UP000285190"/>
    </source>
</evidence>
<keyword evidence="6" id="KW-1185">Reference proteome</keyword>
<accession>A0A418X444</accession>
<dbReference type="PANTHER" id="PTHR43004">
    <property type="entry name" value="TRK SYSTEM POTASSIUM UPTAKE PROTEIN"/>
    <property type="match status" value="1"/>
</dbReference>
<evidence type="ECO:0000313" key="5">
    <source>
        <dbReference type="EMBL" id="RJG07220.1"/>
    </source>
</evidence>
<gene>
    <name evidence="5" type="ORF">D3870_15530</name>
</gene>
<name>A0A418X444_9BURK</name>
<dbReference type="Proteomes" id="UP000285190">
    <property type="component" value="Unassembled WGS sequence"/>
</dbReference>